<evidence type="ECO:0000256" key="1">
    <source>
        <dbReference type="ARBA" id="ARBA00004141"/>
    </source>
</evidence>
<name>A0A1S3KEQ5_LINAN</name>
<evidence type="ECO:0000256" key="2">
    <source>
        <dbReference type="ARBA" id="ARBA00022692"/>
    </source>
</evidence>
<dbReference type="GeneID" id="106181030"/>
<dbReference type="STRING" id="7574.A0A1S3KEQ5"/>
<dbReference type="GO" id="GO:0005886">
    <property type="term" value="C:plasma membrane"/>
    <property type="evidence" value="ECO:0007669"/>
    <property type="project" value="TreeGrafter"/>
</dbReference>
<keyword evidence="2 5" id="KW-0812">Transmembrane</keyword>
<reference evidence="9" key="1">
    <citation type="submission" date="2025-08" db="UniProtKB">
        <authorList>
            <consortium name="RefSeq"/>
        </authorList>
    </citation>
    <scope>IDENTIFICATION</scope>
    <source>
        <tissue evidence="9">Gonads</tissue>
    </source>
</reference>
<evidence type="ECO:0000256" key="6">
    <source>
        <dbReference type="SAM" id="SignalP"/>
    </source>
</evidence>
<evidence type="ECO:0000256" key="4">
    <source>
        <dbReference type="ARBA" id="ARBA00023136"/>
    </source>
</evidence>
<dbReference type="Pfam" id="PF25992">
    <property type="entry name" value="Ig_TM7SF3_N"/>
    <property type="match status" value="1"/>
</dbReference>
<feature type="transmembrane region" description="Helical" evidence="5">
    <location>
        <begin position="432"/>
        <end position="454"/>
    </location>
</feature>
<keyword evidence="3 5" id="KW-1133">Transmembrane helix</keyword>
<dbReference type="AlphaFoldDB" id="A0A1S3KEQ5"/>
<comment type="subcellular location">
    <subcellularLocation>
        <location evidence="1">Membrane</location>
        <topology evidence="1">Multi-pass membrane protein</topology>
    </subcellularLocation>
</comment>
<evidence type="ECO:0000313" key="9">
    <source>
        <dbReference type="RefSeq" id="XP_013420726.1"/>
    </source>
</evidence>
<protein>
    <submittedName>
        <fullName evidence="9">Transmembrane 7 superfamily member 3</fullName>
    </submittedName>
</protein>
<dbReference type="OrthoDB" id="5967337at2759"/>
<dbReference type="OMA" id="VCTWYLQ"/>
<feature type="transmembrane region" description="Helical" evidence="5">
    <location>
        <begin position="286"/>
        <end position="307"/>
    </location>
</feature>
<gene>
    <name evidence="9" type="primary">LOC106181030</name>
</gene>
<evidence type="ECO:0000256" key="5">
    <source>
        <dbReference type="SAM" id="Phobius"/>
    </source>
</evidence>
<feature type="transmembrane region" description="Helical" evidence="5">
    <location>
        <begin position="400"/>
        <end position="420"/>
    </location>
</feature>
<evidence type="ECO:0000259" key="7">
    <source>
        <dbReference type="Pfam" id="PF13886"/>
    </source>
</evidence>
<dbReference type="PANTHER" id="PTHR15937:SF3">
    <property type="entry name" value="TRANSMEMBRANE 7 SUPERFAMILY MEMBER 3"/>
    <property type="match status" value="1"/>
</dbReference>
<feature type="domain" description="TM7S3/TM198-like" evidence="7">
    <location>
        <begin position="294"/>
        <end position="497"/>
    </location>
</feature>
<dbReference type="GO" id="GO:0043069">
    <property type="term" value="P:negative regulation of programmed cell death"/>
    <property type="evidence" value="ECO:0007669"/>
    <property type="project" value="TreeGrafter"/>
</dbReference>
<feature type="transmembrane region" description="Helical" evidence="5">
    <location>
        <begin position="474"/>
        <end position="498"/>
    </location>
</feature>
<keyword evidence="6" id="KW-0732">Signal</keyword>
<dbReference type="Pfam" id="PF13886">
    <property type="entry name" value="TM7S3_TM198"/>
    <property type="match status" value="1"/>
</dbReference>
<organism evidence="8 9">
    <name type="scientific">Lingula anatina</name>
    <name type="common">Brachiopod</name>
    <name type="synonym">Lingula unguis</name>
    <dbReference type="NCBI Taxonomy" id="7574"/>
    <lineage>
        <taxon>Eukaryota</taxon>
        <taxon>Metazoa</taxon>
        <taxon>Spiralia</taxon>
        <taxon>Lophotrochozoa</taxon>
        <taxon>Brachiopoda</taxon>
        <taxon>Linguliformea</taxon>
        <taxon>Lingulata</taxon>
        <taxon>Lingulida</taxon>
        <taxon>Linguloidea</taxon>
        <taxon>Lingulidae</taxon>
        <taxon>Lingula</taxon>
    </lineage>
</organism>
<feature type="chain" id="PRO_5010255492" evidence="6">
    <location>
        <begin position="22"/>
        <end position="563"/>
    </location>
</feature>
<feature type="transmembrane region" description="Helical" evidence="5">
    <location>
        <begin position="314"/>
        <end position="333"/>
    </location>
</feature>
<dbReference type="InterPro" id="IPR025256">
    <property type="entry name" value="TM7S3/TM198-like_dom"/>
</dbReference>
<dbReference type="InterPro" id="IPR042502">
    <property type="entry name" value="TM7SF3"/>
</dbReference>
<dbReference type="InParanoid" id="A0A1S3KEQ5"/>
<dbReference type="RefSeq" id="XP_013420726.1">
    <property type="nucleotide sequence ID" value="XM_013565272.1"/>
</dbReference>
<sequence length="563" mass="62448">MSYIVVLLSFVCVCISPYSLAQGQLGVSLISNKEKELNIKPNVTLQFYLTSIHQNVAHVVFQAHTQFRNITVSTTAEPTYSTSVNGSHVGVLTSLHKLQDNATWYVTSWNDADIHLVVIAVTYSSTDPVPGGCNQEFNLQVDPNLNLAKVTTDLTVLQYPHANVAYNRDPKLGPPVCESIKNNLTYELYELYITERDLSELAFTLAIKKMLTVGDVLKNGRKLISLSSSDKANLSMVTYPGQGVVWTVLVTQLVNTTIHQAVYVPMASYACNFESNENGCNNIDTAWTWIAASFSAVVGIFICFLGHRHFKTELFIFGGLTFTLIFFIVFSIATDISGMDLAIATALFALLGAVLWLTFWWYCGLAVFSVLLVALLFGYLVASTLFFTPFGNIPWWRSNLNYGMTFACAVLILPVIFLYWTKTLNIISCAVVGSYGFVAGVSMAAHGSLAYIVVNSVKSAVVHDFIKAIPTTPFQYSDIILCAVWGILAIVGLCIQLYTERHQPDFPPCPYKMHKQKREEARRQQHLNTQTERSPLLEDAVNIQYGGLNSPSYARAPHLNEIT</sequence>
<evidence type="ECO:0000256" key="3">
    <source>
        <dbReference type="ARBA" id="ARBA00022989"/>
    </source>
</evidence>
<feature type="transmembrane region" description="Helical" evidence="5">
    <location>
        <begin position="366"/>
        <end position="388"/>
    </location>
</feature>
<keyword evidence="8" id="KW-1185">Reference proteome</keyword>
<evidence type="ECO:0000313" key="8">
    <source>
        <dbReference type="Proteomes" id="UP000085678"/>
    </source>
</evidence>
<dbReference type="KEGG" id="lak:106181030"/>
<proteinExistence type="predicted"/>
<dbReference type="PANTHER" id="PTHR15937">
    <property type="entry name" value="TRANSMEMBRANE 7 SUPERFAMILY MEMBER 3"/>
    <property type="match status" value="1"/>
</dbReference>
<feature type="transmembrane region" description="Helical" evidence="5">
    <location>
        <begin position="339"/>
        <end position="359"/>
    </location>
</feature>
<keyword evidence="4 5" id="KW-0472">Membrane</keyword>
<accession>A0A1S3KEQ5</accession>
<feature type="signal peptide" evidence="6">
    <location>
        <begin position="1"/>
        <end position="21"/>
    </location>
</feature>
<dbReference type="Proteomes" id="UP000085678">
    <property type="component" value="Unplaced"/>
</dbReference>